<dbReference type="EMBL" id="PEXQ01000075">
    <property type="protein sequence ID" value="PIU14154.1"/>
    <property type="molecule type" value="Genomic_DNA"/>
</dbReference>
<comment type="caution">
    <text evidence="6">Lacks conserved residue(s) required for the propagation of feature annotation.</text>
</comment>
<dbReference type="InterPro" id="IPR002903">
    <property type="entry name" value="RsmH"/>
</dbReference>
<accession>A0A2M6XTW9</accession>
<dbReference type="GO" id="GO:0005737">
    <property type="term" value="C:cytoplasm"/>
    <property type="evidence" value="ECO:0007669"/>
    <property type="project" value="UniProtKB-SubCell"/>
</dbReference>
<dbReference type="Gene3D" id="1.10.150.170">
    <property type="entry name" value="Putative methyltransferase TM0872, insert domain"/>
    <property type="match status" value="1"/>
</dbReference>
<keyword evidence="6" id="KW-0963">Cytoplasm</keyword>
<dbReference type="InterPro" id="IPR023397">
    <property type="entry name" value="SAM-dep_MeTrfase_MraW_recog"/>
</dbReference>
<dbReference type="HAMAP" id="MF_01007">
    <property type="entry name" value="16SrRNA_methyltr_H"/>
    <property type="match status" value="1"/>
</dbReference>
<dbReference type="GO" id="GO:0071424">
    <property type="term" value="F:rRNA (cytosine-N4-)-methyltransferase activity"/>
    <property type="evidence" value="ECO:0007669"/>
    <property type="project" value="UniProtKB-UniRule"/>
</dbReference>
<reference evidence="8" key="1">
    <citation type="submission" date="2017-09" db="EMBL/GenBank/DDBJ databases">
        <title>Depth-based differentiation of microbial function through sediment-hosted aquifers and enrichment of novel symbionts in the deep terrestrial subsurface.</title>
        <authorList>
            <person name="Probst A.J."/>
            <person name="Ladd B."/>
            <person name="Jarett J.K."/>
            <person name="Geller-Mcgrath D.E."/>
            <person name="Sieber C.M.K."/>
            <person name="Emerson J.B."/>
            <person name="Anantharaman K."/>
            <person name="Thomas B.C."/>
            <person name="Malmstrom R."/>
            <person name="Stieglmeier M."/>
            <person name="Klingl A."/>
            <person name="Woyke T."/>
            <person name="Ryan C.M."/>
            <person name="Banfield J.F."/>
        </authorList>
    </citation>
    <scope>NUCLEOTIDE SEQUENCE [LARGE SCALE GENOMIC DNA]</scope>
</reference>
<dbReference type="Gene3D" id="3.40.50.150">
    <property type="entry name" value="Vaccinia Virus protein VP39"/>
    <property type="match status" value="1"/>
</dbReference>
<keyword evidence="2 6" id="KW-0698">rRNA processing</keyword>
<evidence type="ECO:0000256" key="4">
    <source>
        <dbReference type="ARBA" id="ARBA00022679"/>
    </source>
</evidence>
<evidence type="ECO:0000256" key="5">
    <source>
        <dbReference type="ARBA" id="ARBA00022691"/>
    </source>
</evidence>
<dbReference type="Proteomes" id="UP000229784">
    <property type="component" value="Unassembled WGS sequence"/>
</dbReference>
<evidence type="ECO:0000313" key="8">
    <source>
        <dbReference type="Proteomes" id="UP000229784"/>
    </source>
</evidence>
<keyword evidence="4 6" id="KW-0808">Transferase</keyword>
<dbReference type="Pfam" id="PF01795">
    <property type="entry name" value="Methyltransf_5"/>
    <property type="match status" value="2"/>
</dbReference>
<dbReference type="SUPFAM" id="SSF53335">
    <property type="entry name" value="S-adenosyl-L-methionine-dependent methyltransferases"/>
    <property type="match status" value="1"/>
</dbReference>
<dbReference type="NCBIfam" id="TIGR00006">
    <property type="entry name" value="16S rRNA (cytosine(1402)-N(4))-methyltransferase RsmH"/>
    <property type="match status" value="1"/>
</dbReference>
<proteinExistence type="inferred from homology"/>
<keyword evidence="5 6" id="KW-0949">S-adenosyl-L-methionine</keyword>
<evidence type="ECO:0000313" key="7">
    <source>
        <dbReference type="EMBL" id="PIU14154.1"/>
    </source>
</evidence>
<feature type="binding site" evidence="6">
    <location>
        <begin position="30"/>
        <end position="32"/>
    </location>
    <ligand>
        <name>S-adenosyl-L-methionine</name>
        <dbReference type="ChEBI" id="CHEBI:59789"/>
    </ligand>
</feature>
<comment type="function">
    <text evidence="6">Specifically methylates the N4 position of cytidine in position 1402 (C1402) of 16S rRNA.</text>
</comment>
<comment type="subcellular location">
    <subcellularLocation>
        <location evidence="6">Cytoplasm</location>
    </subcellularLocation>
</comment>
<dbReference type="PANTHER" id="PTHR11265">
    <property type="entry name" value="S-ADENOSYL-METHYLTRANSFERASE MRAW"/>
    <property type="match status" value="1"/>
</dbReference>
<dbReference type="EC" id="2.1.1.199" evidence="6"/>
<feature type="binding site" evidence="6">
    <location>
        <position position="76"/>
    </location>
    <ligand>
        <name>S-adenosyl-L-methionine</name>
        <dbReference type="ChEBI" id="CHEBI:59789"/>
    </ligand>
</feature>
<dbReference type="GO" id="GO:0070475">
    <property type="term" value="P:rRNA base methylation"/>
    <property type="evidence" value="ECO:0007669"/>
    <property type="project" value="UniProtKB-UniRule"/>
</dbReference>
<evidence type="ECO:0000256" key="6">
    <source>
        <dbReference type="HAMAP-Rule" id="MF_01007"/>
    </source>
</evidence>
<protein>
    <recommendedName>
        <fullName evidence="6">Ribosomal RNA small subunit methyltransferase H</fullName>
        <ecNumber evidence="6">2.1.1.199</ecNumber>
    </recommendedName>
    <alternativeName>
        <fullName evidence="6">16S rRNA m(4)C1402 methyltransferase</fullName>
    </alternativeName>
    <alternativeName>
        <fullName evidence="6">rRNA (cytosine-N(4)-)-methyltransferase RsmH</fullName>
    </alternativeName>
</protein>
<keyword evidence="3 6" id="KW-0489">Methyltransferase</keyword>
<feature type="binding site" evidence="6">
    <location>
        <position position="97"/>
    </location>
    <ligand>
        <name>S-adenosyl-L-methionine</name>
        <dbReference type="ChEBI" id="CHEBI:59789"/>
    </ligand>
</feature>
<dbReference type="PANTHER" id="PTHR11265:SF0">
    <property type="entry name" value="12S RRNA N4-METHYLCYTIDINE METHYLTRANSFERASE"/>
    <property type="match status" value="1"/>
</dbReference>
<evidence type="ECO:0000256" key="2">
    <source>
        <dbReference type="ARBA" id="ARBA00022552"/>
    </source>
</evidence>
<dbReference type="AlphaFoldDB" id="A0A2M6XTW9"/>
<comment type="caution">
    <text evidence="7">The sequence shown here is derived from an EMBL/GenBank/DDBJ whole genome shotgun (WGS) entry which is preliminary data.</text>
</comment>
<evidence type="ECO:0000256" key="1">
    <source>
        <dbReference type="ARBA" id="ARBA00010396"/>
    </source>
</evidence>
<comment type="similarity">
    <text evidence="1 6">Belongs to the methyltransferase superfamily. RsmH family.</text>
</comment>
<dbReference type="InterPro" id="IPR029063">
    <property type="entry name" value="SAM-dependent_MTases_sf"/>
</dbReference>
<organism evidence="7 8">
    <name type="scientific">bacterium (Candidatus Gribaldobacteria) CG08_land_8_20_14_0_20_39_15</name>
    <dbReference type="NCBI Taxonomy" id="2014273"/>
    <lineage>
        <taxon>Bacteria</taxon>
        <taxon>Candidatus Gribaldobacteria</taxon>
    </lineage>
</organism>
<name>A0A2M6XTW9_9BACT</name>
<sequence>MHIPVLLKEVIDLLSPQSNENFIDCTLGFAGHAKEILERNRPKGRILGIEWDIEKIKNQELRIKNQERIIVVNDSYTNLKNIIEREKFHPINGILLDLGMSSWDLEQSGRGFTFQKDEPLIMSYVYNKSEILNSKFETNSKFKIQNSKQENLTAREILNYWSEEEIARILKEYGQERFAKNIARKIVEIRRQHFIETTFQLVEVIRKSFPRGYKFGKQHFATKTFQALRIAVNDELGNLRNVLPQAVEMIVKGGRLVIISFHSLEDRIIKNFLKEELVKNNIKILTKKPVIASAIEIANNPRARSAKLRAVLKL</sequence>
<evidence type="ECO:0000256" key="3">
    <source>
        <dbReference type="ARBA" id="ARBA00022603"/>
    </source>
</evidence>
<dbReference type="SUPFAM" id="SSF81799">
    <property type="entry name" value="Putative methyltransferase TM0872, insert domain"/>
    <property type="match status" value="1"/>
</dbReference>
<feature type="binding site" evidence="6">
    <location>
        <position position="50"/>
    </location>
    <ligand>
        <name>S-adenosyl-L-methionine</name>
        <dbReference type="ChEBI" id="CHEBI:59789"/>
    </ligand>
</feature>
<dbReference type="PIRSF" id="PIRSF004486">
    <property type="entry name" value="MraW"/>
    <property type="match status" value="1"/>
</dbReference>
<gene>
    <name evidence="7" type="primary">mraW</name>
    <name evidence="6" type="synonym">rsmH</name>
    <name evidence="7" type="ORF">COT20_02935</name>
</gene>
<comment type="catalytic activity">
    <reaction evidence="6">
        <text>cytidine(1402) in 16S rRNA + S-adenosyl-L-methionine = N(4)-methylcytidine(1402) in 16S rRNA + S-adenosyl-L-homocysteine + H(+)</text>
        <dbReference type="Rhea" id="RHEA:42928"/>
        <dbReference type="Rhea" id="RHEA-COMP:10286"/>
        <dbReference type="Rhea" id="RHEA-COMP:10287"/>
        <dbReference type="ChEBI" id="CHEBI:15378"/>
        <dbReference type="ChEBI" id="CHEBI:57856"/>
        <dbReference type="ChEBI" id="CHEBI:59789"/>
        <dbReference type="ChEBI" id="CHEBI:74506"/>
        <dbReference type="ChEBI" id="CHEBI:82748"/>
        <dbReference type="EC" id="2.1.1.199"/>
    </reaction>
</comment>